<dbReference type="PRINTS" id="PR00344">
    <property type="entry name" value="BCTRLSENSOR"/>
</dbReference>
<dbReference type="InterPro" id="IPR003661">
    <property type="entry name" value="HisK_dim/P_dom"/>
</dbReference>
<evidence type="ECO:0000256" key="1">
    <source>
        <dbReference type="ARBA" id="ARBA00000085"/>
    </source>
</evidence>
<dbReference type="PROSITE" id="PS50109">
    <property type="entry name" value="HIS_KIN"/>
    <property type="match status" value="1"/>
</dbReference>
<keyword evidence="8" id="KW-0902">Two-component regulatory system</keyword>
<dbReference type="Pfam" id="PF00512">
    <property type="entry name" value="HisKA"/>
    <property type="match status" value="1"/>
</dbReference>
<protein>
    <recommendedName>
        <fullName evidence="3">histidine kinase</fullName>
        <ecNumber evidence="3">2.7.13.3</ecNumber>
    </recommendedName>
</protein>
<dbReference type="KEGG" id="lkm:EFP84_19620"/>
<keyword evidence="10" id="KW-0472">Membrane</keyword>
<dbReference type="GO" id="GO:0005886">
    <property type="term" value="C:plasma membrane"/>
    <property type="evidence" value="ECO:0007669"/>
    <property type="project" value="UniProtKB-SubCell"/>
</dbReference>
<evidence type="ECO:0000313" key="12">
    <source>
        <dbReference type="EMBL" id="AYV57838.1"/>
    </source>
</evidence>
<reference evidence="12 13" key="1">
    <citation type="submission" date="2018-11" db="EMBL/GenBank/DDBJ databases">
        <title>Complete genome sequence of Leptospira kmetyi isolate LS 001/16 from soil sample associated with a leptospirosis patient in Kelantan.</title>
        <authorList>
            <person name="Muhammad Yusoff F."/>
            <person name="Muhammad Yusoff S."/>
            <person name="Ahmad M.N."/>
            <person name="Yusof N.Y."/>
            <person name="Aziah I."/>
        </authorList>
    </citation>
    <scope>NUCLEOTIDE SEQUENCE [LARGE SCALE GENOMIC DNA]</scope>
    <source>
        <strain evidence="12 13">LS 001/16</strain>
    </source>
</reference>
<dbReference type="AlphaFoldDB" id="A0AAD0UWX0"/>
<keyword evidence="7 12" id="KW-0418">Kinase</keyword>
<evidence type="ECO:0000256" key="3">
    <source>
        <dbReference type="ARBA" id="ARBA00012438"/>
    </source>
</evidence>
<keyword evidence="10" id="KW-0812">Transmembrane</keyword>
<comment type="catalytic activity">
    <reaction evidence="1">
        <text>ATP + protein L-histidine = ADP + protein N-phospho-L-histidine.</text>
        <dbReference type="EC" id="2.7.13.3"/>
    </reaction>
</comment>
<dbReference type="InterPro" id="IPR050980">
    <property type="entry name" value="2C_sensor_his_kinase"/>
</dbReference>
<keyword evidence="9" id="KW-0843">Virulence</keyword>
<evidence type="ECO:0000256" key="6">
    <source>
        <dbReference type="ARBA" id="ARBA00022679"/>
    </source>
</evidence>
<dbReference type="Proteomes" id="UP000276407">
    <property type="component" value="Chromosome 2"/>
</dbReference>
<feature type="transmembrane region" description="Helical" evidence="10">
    <location>
        <begin position="68"/>
        <end position="87"/>
    </location>
</feature>
<proteinExistence type="predicted"/>
<evidence type="ECO:0000256" key="10">
    <source>
        <dbReference type="SAM" id="Phobius"/>
    </source>
</evidence>
<dbReference type="InterPro" id="IPR004358">
    <property type="entry name" value="Sig_transdc_His_kin-like_C"/>
</dbReference>
<keyword evidence="10" id="KW-1133">Transmembrane helix</keyword>
<dbReference type="InterPro" id="IPR036890">
    <property type="entry name" value="HATPase_C_sf"/>
</dbReference>
<dbReference type="RefSeq" id="WP_123180504.1">
    <property type="nucleotide sequence ID" value="NZ_CP033615.1"/>
</dbReference>
<dbReference type="Gene3D" id="1.10.287.130">
    <property type="match status" value="1"/>
</dbReference>
<keyword evidence="4" id="KW-1003">Cell membrane</keyword>
<evidence type="ECO:0000256" key="5">
    <source>
        <dbReference type="ARBA" id="ARBA00022553"/>
    </source>
</evidence>
<feature type="domain" description="Histidine kinase" evidence="11">
    <location>
        <begin position="102"/>
        <end position="305"/>
    </location>
</feature>
<evidence type="ECO:0000256" key="2">
    <source>
        <dbReference type="ARBA" id="ARBA00004651"/>
    </source>
</evidence>
<organism evidence="12 13">
    <name type="scientific">Leptospira kmetyi</name>
    <dbReference type="NCBI Taxonomy" id="408139"/>
    <lineage>
        <taxon>Bacteria</taxon>
        <taxon>Pseudomonadati</taxon>
        <taxon>Spirochaetota</taxon>
        <taxon>Spirochaetia</taxon>
        <taxon>Leptospirales</taxon>
        <taxon>Leptospiraceae</taxon>
        <taxon>Leptospira</taxon>
    </lineage>
</organism>
<keyword evidence="6" id="KW-0808">Transferase</keyword>
<dbReference type="CDD" id="cd00082">
    <property type="entry name" value="HisKA"/>
    <property type="match status" value="1"/>
</dbReference>
<dbReference type="SMART" id="SM00388">
    <property type="entry name" value="HisKA"/>
    <property type="match status" value="1"/>
</dbReference>
<dbReference type="EMBL" id="CP033615">
    <property type="protein sequence ID" value="AYV57838.1"/>
    <property type="molecule type" value="Genomic_DNA"/>
</dbReference>
<dbReference type="PANTHER" id="PTHR44936">
    <property type="entry name" value="SENSOR PROTEIN CREC"/>
    <property type="match status" value="1"/>
</dbReference>
<sequence>MSSLWKNSRILFAIVWLLVTVSLGVWWFLLGLKLTTTVAGLSAKLDASATSESLLVLERQSRMIKMEGTFFLLMLFLGGATLIWFSYRDIRRNKMIHDFFSTVTHEMKTPLASLRLQAESLQEELPNRHESKLIQRLLMDSVRIESQMNRAMYLASLTRSEILYIEKTNVRELFLSIAEDFPELKIDLSRLENVSVRVDRKALESIFKNLAENSIKHGKATVLEVISEKQKGEVLISVRDNGIGFDGKHKGLGVPFQRHGSTSGTGIGLYIIKKLTKKMKGSMRIVPQTPEGRGFRVDLILPGAETEVDRG</sequence>
<evidence type="ECO:0000256" key="7">
    <source>
        <dbReference type="ARBA" id="ARBA00022777"/>
    </source>
</evidence>
<name>A0AAD0UWX0_9LEPT</name>
<dbReference type="EC" id="2.7.13.3" evidence="3"/>
<keyword evidence="5" id="KW-0597">Phosphoprotein</keyword>
<dbReference type="Gene3D" id="3.30.565.10">
    <property type="entry name" value="Histidine kinase-like ATPase, C-terminal domain"/>
    <property type="match status" value="1"/>
</dbReference>
<evidence type="ECO:0000256" key="8">
    <source>
        <dbReference type="ARBA" id="ARBA00023012"/>
    </source>
</evidence>
<evidence type="ECO:0000259" key="11">
    <source>
        <dbReference type="PROSITE" id="PS50109"/>
    </source>
</evidence>
<feature type="transmembrane region" description="Helical" evidence="10">
    <location>
        <begin position="10"/>
        <end position="29"/>
    </location>
</feature>
<comment type="subcellular location">
    <subcellularLocation>
        <location evidence="2">Cell membrane</location>
        <topology evidence="2">Multi-pass membrane protein</topology>
    </subcellularLocation>
</comment>
<dbReference type="InterPro" id="IPR003594">
    <property type="entry name" value="HATPase_dom"/>
</dbReference>
<evidence type="ECO:0000313" key="13">
    <source>
        <dbReference type="Proteomes" id="UP000276407"/>
    </source>
</evidence>
<evidence type="ECO:0000256" key="4">
    <source>
        <dbReference type="ARBA" id="ARBA00022475"/>
    </source>
</evidence>
<dbReference type="SMART" id="SM00387">
    <property type="entry name" value="HATPase_c"/>
    <property type="match status" value="1"/>
</dbReference>
<dbReference type="InterPro" id="IPR036097">
    <property type="entry name" value="HisK_dim/P_sf"/>
</dbReference>
<accession>A0AAD0UWX0</accession>
<gene>
    <name evidence="12" type="ORF">EFP84_19620</name>
</gene>
<dbReference type="SUPFAM" id="SSF47384">
    <property type="entry name" value="Homodimeric domain of signal transducing histidine kinase"/>
    <property type="match status" value="1"/>
</dbReference>
<dbReference type="PANTHER" id="PTHR44936:SF9">
    <property type="entry name" value="SENSOR PROTEIN CREC"/>
    <property type="match status" value="1"/>
</dbReference>
<dbReference type="GO" id="GO:0000155">
    <property type="term" value="F:phosphorelay sensor kinase activity"/>
    <property type="evidence" value="ECO:0007669"/>
    <property type="project" value="InterPro"/>
</dbReference>
<dbReference type="Pfam" id="PF02518">
    <property type="entry name" value="HATPase_c"/>
    <property type="match status" value="1"/>
</dbReference>
<evidence type="ECO:0000256" key="9">
    <source>
        <dbReference type="ARBA" id="ARBA00023026"/>
    </source>
</evidence>
<dbReference type="SUPFAM" id="SSF55874">
    <property type="entry name" value="ATPase domain of HSP90 chaperone/DNA topoisomerase II/histidine kinase"/>
    <property type="match status" value="1"/>
</dbReference>
<dbReference type="InterPro" id="IPR005467">
    <property type="entry name" value="His_kinase_dom"/>
</dbReference>